<dbReference type="GO" id="GO:0016020">
    <property type="term" value="C:membrane"/>
    <property type="evidence" value="ECO:0007669"/>
    <property type="project" value="TreeGrafter"/>
</dbReference>
<reference evidence="5 6" key="1">
    <citation type="submission" date="2020-08" db="EMBL/GenBank/DDBJ databases">
        <title>Sequencing the genomes of 1000 actinobacteria strains.</title>
        <authorList>
            <person name="Klenk H.-P."/>
        </authorList>
    </citation>
    <scope>NUCLEOTIDE SEQUENCE [LARGE SCALE GENOMIC DNA]</scope>
    <source>
        <strain evidence="5 6">DSM 44551</strain>
    </source>
</reference>
<dbReference type="SUPFAM" id="SSF56801">
    <property type="entry name" value="Acetyl-CoA synthetase-like"/>
    <property type="match status" value="1"/>
</dbReference>
<dbReference type="Pfam" id="PF23562">
    <property type="entry name" value="AMP-binding_C_3"/>
    <property type="match status" value="1"/>
</dbReference>
<dbReference type="EMBL" id="JACHDB010000001">
    <property type="protein sequence ID" value="MBB5430308.1"/>
    <property type="molecule type" value="Genomic_DNA"/>
</dbReference>
<dbReference type="PANTHER" id="PTHR43272:SF33">
    <property type="entry name" value="AMP-BINDING DOMAIN-CONTAINING PROTEIN-RELATED"/>
    <property type="match status" value="1"/>
</dbReference>
<keyword evidence="1" id="KW-0547">Nucleotide-binding</keyword>
<dbReference type="PANTHER" id="PTHR43272">
    <property type="entry name" value="LONG-CHAIN-FATTY-ACID--COA LIGASE"/>
    <property type="match status" value="1"/>
</dbReference>
<dbReference type="GO" id="GO:0004467">
    <property type="term" value="F:long-chain fatty acid-CoA ligase activity"/>
    <property type="evidence" value="ECO:0007669"/>
    <property type="project" value="UniProtKB-EC"/>
</dbReference>
<dbReference type="InterPro" id="IPR000873">
    <property type="entry name" value="AMP-dep_synth/lig_dom"/>
</dbReference>
<evidence type="ECO:0000313" key="6">
    <source>
        <dbReference type="Proteomes" id="UP000572635"/>
    </source>
</evidence>
<dbReference type="GO" id="GO:0005524">
    <property type="term" value="F:ATP binding"/>
    <property type="evidence" value="ECO:0007669"/>
    <property type="project" value="UniProtKB-KW"/>
</dbReference>
<dbReference type="InterPro" id="IPR042099">
    <property type="entry name" value="ANL_N_sf"/>
</dbReference>
<dbReference type="AlphaFoldDB" id="A0A7W8QID4"/>
<evidence type="ECO:0000313" key="5">
    <source>
        <dbReference type="EMBL" id="MBB5430308.1"/>
    </source>
</evidence>
<feature type="compositionally biased region" description="Low complexity" evidence="3">
    <location>
        <begin position="523"/>
        <end position="540"/>
    </location>
</feature>
<evidence type="ECO:0000256" key="1">
    <source>
        <dbReference type="ARBA" id="ARBA00022741"/>
    </source>
</evidence>
<dbReference type="EC" id="6.2.1.3" evidence="5"/>
<keyword evidence="5" id="KW-0436">Ligase</keyword>
<proteinExistence type="predicted"/>
<keyword evidence="2" id="KW-0067">ATP-binding</keyword>
<evidence type="ECO:0000256" key="3">
    <source>
        <dbReference type="SAM" id="MobiDB-lite"/>
    </source>
</evidence>
<dbReference type="RefSeq" id="WP_184388086.1">
    <property type="nucleotide sequence ID" value="NZ_JACHDB010000001.1"/>
</dbReference>
<dbReference type="Pfam" id="PF00501">
    <property type="entry name" value="AMP-binding"/>
    <property type="match status" value="1"/>
</dbReference>
<dbReference type="Gene3D" id="3.40.50.12780">
    <property type="entry name" value="N-terminal domain of ligase-like"/>
    <property type="match status" value="1"/>
</dbReference>
<evidence type="ECO:0000259" key="4">
    <source>
        <dbReference type="Pfam" id="PF00501"/>
    </source>
</evidence>
<feature type="domain" description="AMP-dependent synthetase/ligase" evidence="4">
    <location>
        <begin position="25"/>
        <end position="428"/>
    </location>
</feature>
<evidence type="ECO:0000256" key="2">
    <source>
        <dbReference type="ARBA" id="ARBA00022840"/>
    </source>
</evidence>
<accession>A0A7W8QID4</accession>
<keyword evidence="6" id="KW-1185">Reference proteome</keyword>
<comment type="caution">
    <text evidence="5">The sequence shown here is derived from an EMBL/GenBank/DDBJ whole genome shotgun (WGS) entry which is preliminary data.</text>
</comment>
<organism evidence="5 6">
    <name type="scientific">Nocardiopsis composta</name>
    <dbReference type="NCBI Taxonomy" id="157465"/>
    <lineage>
        <taxon>Bacteria</taxon>
        <taxon>Bacillati</taxon>
        <taxon>Actinomycetota</taxon>
        <taxon>Actinomycetes</taxon>
        <taxon>Streptosporangiales</taxon>
        <taxon>Nocardiopsidaceae</taxon>
        <taxon>Nocardiopsis</taxon>
    </lineage>
</organism>
<sequence>MGQRSAWEGTLDAGSLRGLADILYRNAEDSPGAEVAARRDAEGAWERVTAARMLNDVTAVAKGLIGTGVDAGDRVVIVGGSDYDQVLVHFAVWAVRAVAVPLPPRCSQARLLHVVRDCRPAAVVLGDGRLAAAASAASREITDLSRVWRLDGPEGLEAVTRPGAYMDSSAVRFRLEETTMADPAAIVYPSGTDVRRPGAVLSHGNRLAAARALADRLLPALRGVNPGAASALVHLPLSDSSGQAALAACMLARVRVGVVDPAERLVEQARAFKPAVLATAARTLEEVYAAEERRARQSGWDSNSAFGAAAEIAAEYDRVGRKGAWKRVSMAMYDWMYSRFRDAYGGRLRLAVCLNGRLPATLDHFYNGAGVPVVQVFGSTEAGGALTAGVPGARRAGTHGTVLEGAELRVGPGGELFARGPGVFPGYWNAQAAGETAFRDGWLATGHTGEIDEDGFVTVTGRLRVQACADPAPRRAAMPQPPPERGTQGGGGLAAAPQPPALERSPAAQERPTAPAQPAVEQARPTAAPALPAAAPAAQPAPSPEEIVAGLEQRIAAHSLVGQVMVIGRGRPYCTALVTLAADQLEYWRLVNNRPLNASPEEIAADPELLREIEYVVGEANTTVPAPLAVRAFHVLAEEFTPQSGLLLPDGSLRRDAVLRAFAEEIEGLYRSAEPGRQG</sequence>
<name>A0A7W8QID4_9ACTN</name>
<protein>
    <submittedName>
        <fullName evidence="5">Long-chain acyl-CoA synthetase</fullName>
        <ecNumber evidence="5">6.2.1.3</ecNumber>
    </submittedName>
</protein>
<gene>
    <name evidence="5" type="ORF">HDA36_000392</name>
</gene>
<dbReference type="Proteomes" id="UP000572635">
    <property type="component" value="Unassembled WGS sequence"/>
</dbReference>
<feature type="region of interest" description="Disordered" evidence="3">
    <location>
        <begin position="470"/>
        <end position="544"/>
    </location>
</feature>